<feature type="binding site" evidence="9">
    <location>
        <position position="19"/>
    </location>
    <ligand>
        <name>Zn(2+)</name>
        <dbReference type="ChEBI" id="CHEBI:29105"/>
    </ligand>
</feature>
<dbReference type="AlphaFoldDB" id="A0AA38M6Z8"/>
<feature type="domain" description="C2H2-type" evidence="10">
    <location>
        <begin position="220"/>
        <end position="247"/>
    </location>
</feature>
<feature type="domain" description="C2H2-type" evidence="10">
    <location>
        <begin position="161"/>
        <end position="189"/>
    </location>
</feature>
<evidence type="ECO:0000256" key="5">
    <source>
        <dbReference type="ARBA" id="ARBA00022833"/>
    </source>
</evidence>
<dbReference type="PROSITE" id="PS00028">
    <property type="entry name" value="ZINC_FINGER_C2H2_1"/>
    <property type="match status" value="8"/>
</dbReference>
<keyword evidence="2 9" id="KW-0479">Metal-binding</keyword>
<feature type="domain" description="C2H2-type" evidence="10">
    <location>
        <begin position="304"/>
        <end position="326"/>
    </location>
</feature>
<dbReference type="SMART" id="SM00355">
    <property type="entry name" value="ZnF_C2H2"/>
    <property type="match status" value="8"/>
</dbReference>
<feature type="domain" description="C2H2-type" evidence="10">
    <location>
        <begin position="248"/>
        <end position="275"/>
    </location>
</feature>
<feature type="domain" description="C2H2-type" evidence="10">
    <location>
        <begin position="190"/>
        <end position="218"/>
    </location>
</feature>
<dbReference type="Gene3D" id="3.30.160.60">
    <property type="entry name" value="Classic Zinc Finger"/>
    <property type="match status" value="6"/>
</dbReference>
<keyword evidence="13" id="KW-1185">Reference proteome</keyword>
<keyword evidence="7" id="KW-0539">Nucleus</keyword>
<dbReference type="Pfam" id="PF13894">
    <property type="entry name" value="zf-C2H2_4"/>
    <property type="match status" value="1"/>
</dbReference>
<name>A0AA38M6Z8_9CUCU</name>
<dbReference type="GO" id="GO:0003700">
    <property type="term" value="F:DNA-binding transcription factor activity"/>
    <property type="evidence" value="ECO:0007669"/>
    <property type="project" value="TreeGrafter"/>
</dbReference>
<feature type="binding site" evidence="9">
    <location>
        <position position="53"/>
    </location>
    <ligand>
        <name>Zn(2+)</name>
        <dbReference type="ChEBI" id="CHEBI:29105"/>
    </ligand>
</feature>
<reference evidence="12" key="1">
    <citation type="journal article" date="2023" name="G3 (Bethesda)">
        <title>Whole genome assemblies of Zophobas morio and Tenebrio molitor.</title>
        <authorList>
            <person name="Kaur S."/>
            <person name="Stinson S.A."/>
            <person name="diCenzo G.C."/>
        </authorList>
    </citation>
    <scope>NUCLEOTIDE SEQUENCE</scope>
    <source>
        <strain evidence="12">QUZm001</strain>
    </source>
</reference>
<dbReference type="EMBL" id="JALNTZ010000007">
    <property type="protein sequence ID" value="KAJ3645428.1"/>
    <property type="molecule type" value="Genomic_DNA"/>
</dbReference>
<dbReference type="InterPro" id="IPR012934">
    <property type="entry name" value="Znf_AD"/>
</dbReference>
<dbReference type="SUPFAM" id="SSF57716">
    <property type="entry name" value="Glucocorticoid receptor-like (DNA-binding domain)"/>
    <property type="match status" value="1"/>
</dbReference>
<dbReference type="FunFam" id="3.30.160.60:FF:000184">
    <property type="entry name" value="Zinc finger protein 333"/>
    <property type="match status" value="1"/>
</dbReference>
<evidence type="ECO:0000256" key="4">
    <source>
        <dbReference type="ARBA" id="ARBA00022771"/>
    </source>
</evidence>
<dbReference type="PROSITE" id="PS50157">
    <property type="entry name" value="ZINC_FINGER_C2H2_2"/>
    <property type="match status" value="8"/>
</dbReference>
<feature type="binding site" evidence="9">
    <location>
        <position position="16"/>
    </location>
    <ligand>
        <name>Zn(2+)</name>
        <dbReference type="ChEBI" id="CHEBI:29105"/>
    </ligand>
</feature>
<dbReference type="SUPFAM" id="SSF57667">
    <property type="entry name" value="beta-beta-alpha zinc fingers"/>
    <property type="match status" value="5"/>
</dbReference>
<evidence type="ECO:0000313" key="12">
    <source>
        <dbReference type="EMBL" id="KAJ3645428.1"/>
    </source>
</evidence>
<evidence type="ECO:0000256" key="8">
    <source>
        <dbReference type="PROSITE-ProRule" id="PRU00042"/>
    </source>
</evidence>
<sequence length="326" mass="37935">MEIPLKYEDLQPDKVCRICLLEQEPLQPITDSISEKLTQCASIQLPPEDIFICQPCESEIDKWYTFKQQVVQAFEITKAILERIRMKEEEYTPIENEEETISYKHKCTKCSKTFPTYGKLRSHVKVHKMEEGYRCDLCDKRYHTAQNLWRHKRRHSENKPYPCPECKMAFPFKHALDRHFQAKHELDANFPCTYCPKRYKVRETLVAHVKKCHSGGASGAICNVCGKICVSVANLNVHLRSHTGERPFLCDVCSKGFMTKDHMVLHRRIHTGERPFVCKSCGKGFISSSVLRKHMRSHTGERPYKCHLCDKNFSLSSAFKSHLKSH</sequence>
<dbReference type="Pfam" id="PF07776">
    <property type="entry name" value="zf-AD"/>
    <property type="match status" value="1"/>
</dbReference>
<feature type="domain" description="C2H2-type" evidence="10">
    <location>
        <begin position="105"/>
        <end position="132"/>
    </location>
</feature>
<dbReference type="Pfam" id="PF00096">
    <property type="entry name" value="zf-C2H2"/>
    <property type="match status" value="5"/>
</dbReference>
<dbReference type="SMART" id="SM00868">
    <property type="entry name" value="zf-AD"/>
    <property type="match status" value="1"/>
</dbReference>
<evidence type="ECO:0000256" key="3">
    <source>
        <dbReference type="ARBA" id="ARBA00022737"/>
    </source>
</evidence>
<dbReference type="PANTHER" id="PTHR24390:SF159">
    <property type="entry name" value="GROWTH FACTOR INDEPENDENT 1 TRANSCRIPTIONAL REPRESSOR"/>
    <property type="match status" value="1"/>
</dbReference>
<evidence type="ECO:0000256" key="6">
    <source>
        <dbReference type="ARBA" id="ARBA00023125"/>
    </source>
</evidence>
<evidence type="ECO:0000256" key="9">
    <source>
        <dbReference type="PROSITE-ProRule" id="PRU01263"/>
    </source>
</evidence>
<dbReference type="FunFam" id="3.30.160.60:FF:002343">
    <property type="entry name" value="Zinc finger protein 33A"/>
    <property type="match status" value="1"/>
</dbReference>
<dbReference type="Pfam" id="PF13912">
    <property type="entry name" value="zf-C2H2_6"/>
    <property type="match status" value="1"/>
</dbReference>
<evidence type="ECO:0000256" key="7">
    <source>
        <dbReference type="ARBA" id="ARBA00023242"/>
    </source>
</evidence>
<accession>A0AA38M6Z8</accession>
<comment type="caution">
    <text evidence="12">The sequence shown here is derived from an EMBL/GenBank/DDBJ whole genome shotgun (WGS) entry which is preliminary data.</text>
</comment>
<evidence type="ECO:0000259" key="10">
    <source>
        <dbReference type="PROSITE" id="PS50157"/>
    </source>
</evidence>
<feature type="domain" description="C2H2-type" evidence="10">
    <location>
        <begin position="276"/>
        <end position="303"/>
    </location>
</feature>
<dbReference type="GO" id="GO:0005634">
    <property type="term" value="C:nucleus"/>
    <property type="evidence" value="ECO:0007669"/>
    <property type="project" value="UniProtKB-SubCell"/>
</dbReference>
<gene>
    <name evidence="12" type="ORF">Zmor_023086</name>
</gene>
<evidence type="ECO:0000259" key="11">
    <source>
        <dbReference type="PROSITE" id="PS51915"/>
    </source>
</evidence>
<dbReference type="Proteomes" id="UP001168821">
    <property type="component" value="Unassembled WGS sequence"/>
</dbReference>
<keyword evidence="6" id="KW-0238">DNA-binding</keyword>
<feature type="binding site" evidence="9">
    <location>
        <position position="56"/>
    </location>
    <ligand>
        <name>Zn(2+)</name>
        <dbReference type="ChEBI" id="CHEBI:29105"/>
    </ligand>
</feature>
<feature type="domain" description="C2H2-type" evidence="10">
    <location>
        <begin position="133"/>
        <end position="160"/>
    </location>
</feature>
<dbReference type="InterPro" id="IPR013087">
    <property type="entry name" value="Znf_C2H2_type"/>
</dbReference>
<dbReference type="GO" id="GO:0000978">
    <property type="term" value="F:RNA polymerase II cis-regulatory region sequence-specific DNA binding"/>
    <property type="evidence" value="ECO:0007669"/>
    <property type="project" value="TreeGrafter"/>
</dbReference>
<keyword evidence="3" id="KW-0677">Repeat</keyword>
<proteinExistence type="predicted"/>
<keyword evidence="5 9" id="KW-0862">Zinc</keyword>
<dbReference type="PROSITE" id="PS51915">
    <property type="entry name" value="ZAD"/>
    <property type="match status" value="1"/>
</dbReference>
<dbReference type="PANTHER" id="PTHR24390">
    <property type="entry name" value="ZINC FINGER PROTEIN"/>
    <property type="match status" value="1"/>
</dbReference>
<evidence type="ECO:0000256" key="2">
    <source>
        <dbReference type="ARBA" id="ARBA00022723"/>
    </source>
</evidence>
<comment type="subcellular location">
    <subcellularLocation>
        <location evidence="1">Nucleus</location>
    </subcellularLocation>
</comment>
<evidence type="ECO:0000313" key="13">
    <source>
        <dbReference type="Proteomes" id="UP001168821"/>
    </source>
</evidence>
<evidence type="ECO:0000256" key="1">
    <source>
        <dbReference type="ARBA" id="ARBA00004123"/>
    </source>
</evidence>
<dbReference type="GO" id="GO:0008270">
    <property type="term" value="F:zinc ion binding"/>
    <property type="evidence" value="ECO:0007669"/>
    <property type="project" value="UniProtKB-UniRule"/>
</dbReference>
<dbReference type="InterPro" id="IPR036236">
    <property type="entry name" value="Znf_C2H2_sf"/>
</dbReference>
<dbReference type="FunFam" id="3.30.160.60:FF:000176">
    <property type="entry name" value="zinc finger protein 70"/>
    <property type="match status" value="1"/>
</dbReference>
<organism evidence="12 13">
    <name type="scientific">Zophobas morio</name>
    <dbReference type="NCBI Taxonomy" id="2755281"/>
    <lineage>
        <taxon>Eukaryota</taxon>
        <taxon>Metazoa</taxon>
        <taxon>Ecdysozoa</taxon>
        <taxon>Arthropoda</taxon>
        <taxon>Hexapoda</taxon>
        <taxon>Insecta</taxon>
        <taxon>Pterygota</taxon>
        <taxon>Neoptera</taxon>
        <taxon>Endopterygota</taxon>
        <taxon>Coleoptera</taxon>
        <taxon>Polyphaga</taxon>
        <taxon>Cucujiformia</taxon>
        <taxon>Tenebrionidae</taxon>
        <taxon>Zophobas</taxon>
    </lineage>
</organism>
<feature type="domain" description="ZAD" evidence="11">
    <location>
        <begin position="14"/>
        <end position="80"/>
    </location>
</feature>
<dbReference type="GO" id="GO:0006357">
    <property type="term" value="P:regulation of transcription by RNA polymerase II"/>
    <property type="evidence" value="ECO:0007669"/>
    <property type="project" value="TreeGrafter"/>
</dbReference>
<protein>
    <submittedName>
        <fullName evidence="12">Uncharacterized protein</fullName>
    </submittedName>
</protein>
<keyword evidence="4 8" id="KW-0863">Zinc-finger</keyword>